<keyword evidence="7" id="KW-0732">Signal</keyword>
<dbReference type="Gene3D" id="1.10.630.10">
    <property type="entry name" value="Cytochrome P450"/>
    <property type="match status" value="1"/>
</dbReference>
<name>A0A9P4HPL2_9PEZI</name>
<dbReference type="InterPro" id="IPR050364">
    <property type="entry name" value="Cytochrome_P450_fung"/>
</dbReference>
<comment type="similarity">
    <text evidence="1 6">Belongs to the cytochrome P450 family.</text>
</comment>
<dbReference type="PRINTS" id="PR00463">
    <property type="entry name" value="EP450I"/>
</dbReference>
<dbReference type="SUPFAM" id="SSF48264">
    <property type="entry name" value="Cytochrome P450"/>
    <property type="match status" value="1"/>
</dbReference>
<dbReference type="GO" id="GO:0020037">
    <property type="term" value="F:heme binding"/>
    <property type="evidence" value="ECO:0007669"/>
    <property type="project" value="InterPro"/>
</dbReference>
<evidence type="ECO:0000256" key="3">
    <source>
        <dbReference type="ARBA" id="ARBA00023002"/>
    </source>
</evidence>
<feature type="signal peptide" evidence="7">
    <location>
        <begin position="1"/>
        <end position="18"/>
    </location>
</feature>
<dbReference type="PANTHER" id="PTHR46300">
    <property type="entry name" value="P450, PUTATIVE (EUROFUNG)-RELATED-RELATED"/>
    <property type="match status" value="1"/>
</dbReference>
<keyword evidence="5 6" id="KW-0349">Heme</keyword>
<evidence type="ECO:0000256" key="4">
    <source>
        <dbReference type="ARBA" id="ARBA00023004"/>
    </source>
</evidence>
<dbReference type="InterPro" id="IPR001128">
    <property type="entry name" value="Cyt_P450"/>
</dbReference>
<keyword evidence="6" id="KW-0503">Monooxygenase</keyword>
<comment type="cofactor">
    <cofactor evidence="5">
        <name>heme</name>
        <dbReference type="ChEBI" id="CHEBI:30413"/>
    </cofactor>
</comment>
<feature type="chain" id="PRO_5040180101" evidence="7">
    <location>
        <begin position="19"/>
        <end position="502"/>
    </location>
</feature>
<comment type="caution">
    <text evidence="8">The sequence shown here is derived from an EMBL/GenBank/DDBJ whole genome shotgun (WGS) entry which is preliminary data.</text>
</comment>
<dbReference type="Pfam" id="PF00067">
    <property type="entry name" value="p450"/>
    <property type="match status" value="1"/>
</dbReference>
<evidence type="ECO:0000313" key="8">
    <source>
        <dbReference type="EMBL" id="KAF2085524.1"/>
    </source>
</evidence>
<keyword evidence="2 5" id="KW-0479">Metal-binding</keyword>
<sequence length="502" mass="55855">MKLIHIVVAALLFGTSLPLPPSPPGKPLIGHFDVIPAQNPEFAYIQWGKQFDSDILYFNVLGRHIIVLNSVKAANDLLDKRGANYASRPRFVQYEVMGWGITLTFLRWGPRFKLHRKLLQSSFTASNIKQYRPIQQDEARRAVKDILSRPDDWEILTRRFSTAVVMRIGFGVSITKDDDPYIQMADDANHATTNGGTPASTIVDFFPLIRFLPNWLARSAALRHAREAGPAIQRLHDTPWAATEKELEAGTNSQPSFMRTYLEKIANDAKEGRKSEITVADIKGAAGAISIAGGNTTWSTIVVFILNMLLNPHVQKKVQAELDAVVGPDRLPTFEDRDHLKYLDYCIQETYRWAPLSPVGVPHASIQDDEYKGYFIPKGSVVYANARAMTHDESVYKDPGTFNPDRYIPEEQGGAGEPYPQGQFGFGRRACPGRHLASAGVYIAMATILATMNIVPKIGQDGKEVPPVVGMSNGLSSHPDHFDCDFKARTPKSEQLLRKIDS</sequence>
<gene>
    <name evidence="8" type="ORF">K490DRAFT_75141</name>
</gene>
<dbReference type="InterPro" id="IPR017972">
    <property type="entry name" value="Cyt_P450_CS"/>
</dbReference>
<evidence type="ECO:0000256" key="6">
    <source>
        <dbReference type="RuleBase" id="RU000461"/>
    </source>
</evidence>
<dbReference type="PRINTS" id="PR00385">
    <property type="entry name" value="P450"/>
</dbReference>
<proteinExistence type="inferred from homology"/>
<dbReference type="EMBL" id="ML978730">
    <property type="protein sequence ID" value="KAF2085524.1"/>
    <property type="molecule type" value="Genomic_DNA"/>
</dbReference>
<dbReference type="InterPro" id="IPR036396">
    <property type="entry name" value="Cyt_P450_sf"/>
</dbReference>
<keyword evidence="3 6" id="KW-0560">Oxidoreductase</keyword>
<evidence type="ECO:0000313" key="9">
    <source>
        <dbReference type="Proteomes" id="UP000799776"/>
    </source>
</evidence>
<reference evidence="8" key="1">
    <citation type="journal article" date="2020" name="Stud. Mycol.">
        <title>101 Dothideomycetes genomes: a test case for predicting lifestyles and emergence of pathogens.</title>
        <authorList>
            <person name="Haridas S."/>
            <person name="Albert R."/>
            <person name="Binder M."/>
            <person name="Bloem J."/>
            <person name="Labutti K."/>
            <person name="Salamov A."/>
            <person name="Andreopoulos B."/>
            <person name="Baker S."/>
            <person name="Barry K."/>
            <person name="Bills G."/>
            <person name="Bluhm B."/>
            <person name="Cannon C."/>
            <person name="Castanera R."/>
            <person name="Culley D."/>
            <person name="Daum C."/>
            <person name="Ezra D."/>
            <person name="Gonzalez J."/>
            <person name="Henrissat B."/>
            <person name="Kuo A."/>
            <person name="Liang C."/>
            <person name="Lipzen A."/>
            <person name="Lutzoni F."/>
            <person name="Magnuson J."/>
            <person name="Mondo S."/>
            <person name="Nolan M."/>
            <person name="Ohm R."/>
            <person name="Pangilinan J."/>
            <person name="Park H.-J."/>
            <person name="Ramirez L."/>
            <person name="Alfaro M."/>
            <person name="Sun H."/>
            <person name="Tritt A."/>
            <person name="Yoshinaga Y."/>
            <person name="Zwiers L.-H."/>
            <person name="Turgeon B."/>
            <person name="Goodwin S."/>
            <person name="Spatafora J."/>
            <person name="Crous P."/>
            <person name="Grigoriev I."/>
        </authorList>
    </citation>
    <scope>NUCLEOTIDE SEQUENCE</scope>
    <source>
        <strain evidence="8">CBS 121410</strain>
    </source>
</reference>
<keyword evidence="9" id="KW-1185">Reference proteome</keyword>
<protein>
    <submittedName>
        <fullName evidence="8">Cytochrome P450</fullName>
    </submittedName>
</protein>
<dbReference type="GO" id="GO:0016705">
    <property type="term" value="F:oxidoreductase activity, acting on paired donors, with incorporation or reduction of molecular oxygen"/>
    <property type="evidence" value="ECO:0007669"/>
    <property type="project" value="InterPro"/>
</dbReference>
<feature type="binding site" description="axial binding residue" evidence="5">
    <location>
        <position position="431"/>
    </location>
    <ligand>
        <name>heme</name>
        <dbReference type="ChEBI" id="CHEBI:30413"/>
    </ligand>
    <ligandPart>
        <name>Fe</name>
        <dbReference type="ChEBI" id="CHEBI:18248"/>
    </ligandPart>
</feature>
<dbReference type="GO" id="GO:0004497">
    <property type="term" value="F:monooxygenase activity"/>
    <property type="evidence" value="ECO:0007669"/>
    <property type="project" value="UniProtKB-KW"/>
</dbReference>
<dbReference type="Proteomes" id="UP000799776">
    <property type="component" value="Unassembled WGS sequence"/>
</dbReference>
<dbReference type="OrthoDB" id="2789670at2759"/>
<evidence type="ECO:0000256" key="1">
    <source>
        <dbReference type="ARBA" id="ARBA00010617"/>
    </source>
</evidence>
<dbReference type="PANTHER" id="PTHR46300:SF5">
    <property type="entry name" value="CYTOCHROME P450"/>
    <property type="match status" value="1"/>
</dbReference>
<dbReference type="InterPro" id="IPR002401">
    <property type="entry name" value="Cyt_P450_E_grp-I"/>
</dbReference>
<dbReference type="GO" id="GO:0005506">
    <property type="term" value="F:iron ion binding"/>
    <property type="evidence" value="ECO:0007669"/>
    <property type="project" value="InterPro"/>
</dbReference>
<dbReference type="CDD" id="cd11065">
    <property type="entry name" value="CYP64-like"/>
    <property type="match status" value="1"/>
</dbReference>
<evidence type="ECO:0000256" key="2">
    <source>
        <dbReference type="ARBA" id="ARBA00022723"/>
    </source>
</evidence>
<organism evidence="8 9">
    <name type="scientific">Saccharata proteae CBS 121410</name>
    <dbReference type="NCBI Taxonomy" id="1314787"/>
    <lineage>
        <taxon>Eukaryota</taxon>
        <taxon>Fungi</taxon>
        <taxon>Dikarya</taxon>
        <taxon>Ascomycota</taxon>
        <taxon>Pezizomycotina</taxon>
        <taxon>Dothideomycetes</taxon>
        <taxon>Dothideomycetes incertae sedis</taxon>
        <taxon>Botryosphaeriales</taxon>
        <taxon>Saccharataceae</taxon>
        <taxon>Saccharata</taxon>
    </lineage>
</organism>
<accession>A0A9P4HPL2</accession>
<evidence type="ECO:0000256" key="7">
    <source>
        <dbReference type="SAM" id="SignalP"/>
    </source>
</evidence>
<keyword evidence="4 5" id="KW-0408">Iron</keyword>
<dbReference type="PROSITE" id="PS00086">
    <property type="entry name" value="CYTOCHROME_P450"/>
    <property type="match status" value="1"/>
</dbReference>
<evidence type="ECO:0000256" key="5">
    <source>
        <dbReference type="PIRSR" id="PIRSR602401-1"/>
    </source>
</evidence>
<dbReference type="AlphaFoldDB" id="A0A9P4HPL2"/>